<evidence type="ECO:0000313" key="2">
    <source>
        <dbReference type="EMBL" id="RKP40079.1"/>
    </source>
</evidence>
<feature type="compositionally biased region" description="Polar residues" evidence="1">
    <location>
        <begin position="240"/>
        <end position="250"/>
    </location>
</feature>
<reference evidence="3" key="1">
    <citation type="journal article" date="2018" name="Nat. Microbiol.">
        <title>Leveraging single-cell genomics to expand the fungal tree of life.</title>
        <authorList>
            <person name="Ahrendt S.R."/>
            <person name="Quandt C.A."/>
            <person name="Ciobanu D."/>
            <person name="Clum A."/>
            <person name="Salamov A."/>
            <person name="Andreopoulos B."/>
            <person name="Cheng J.F."/>
            <person name="Woyke T."/>
            <person name="Pelin A."/>
            <person name="Henrissat B."/>
            <person name="Reynolds N.K."/>
            <person name="Benny G.L."/>
            <person name="Smith M.E."/>
            <person name="James T.Y."/>
            <person name="Grigoriev I.V."/>
        </authorList>
    </citation>
    <scope>NUCLEOTIDE SEQUENCE [LARGE SCALE GENOMIC DNA]</scope>
    <source>
        <strain evidence="3">RSA 468</strain>
    </source>
</reference>
<organism evidence="2 3">
    <name type="scientific">Dimargaris cristalligena</name>
    <dbReference type="NCBI Taxonomy" id="215637"/>
    <lineage>
        <taxon>Eukaryota</taxon>
        <taxon>Fungi</taxon>
        <taxon>Fungi incertae sedis</taxon>
        <taxon>Zoopagomycota</taxon>
        <taxon>Kickxellomycotina</taxon>
        <taxon>Dimargaritomycetes</taxon>
        <taxon>Dimargaritales</taxon>
        <taxon>Dimargaritaceae</taxon>
        <taxon>Dimargaris</taxon>
    </lineage>
</organism>
<keyword evidence="3" id="KW-1185">Reference proteome</keyword>
<sequence>MNGSRGPKTRSTIAPTVADRALRPVHPLTKDYSSTPSPASTVEPSPLRTKAAIPPPVVALDIANIRRLCNEPQDALSYLSDRELVHLVDHLYLTRKAIELQTEHYRGKSEQLRSQIATNQVMVKDLTTRAASFSAAAAKKEPRRRIVVAASTYSNGPFSPLDSPGPFSPNTVYTNWSSPSPHRSHFSPAGSFDQSQIGSPGLPQQHQPPTTFNRAAHPTLPSLREHSSSHGPSSAGWSVGKSSFHSSQSGDMLRQEFEVLASPSPVLSTVSRASSVSSMSTPRPAVADLNFQMPTLSKRPVVYIASPR</sequence>
<dbReference type="Proteomes" id="UP000268162">
    <property type="component" value="Unassembled WGS sequence"/>
</dbReference>
<proteinExistence type="predicted"/>
<protein>
    <submittedName>
        <fullName evidence="2">Uncharacterized protein</fullName>
    </submittedName>
</protein>
<gene>
    <name evidence="2" type="ORF">BJ085DRAFT_34222</name>
</gene>
<feature type="region of interest" description="Disordered" evidence="1">
    <location>
        <begin position="172"/>
        <end position="250"/>
    </location>
</feature>
<evidence type="ECO:0000256" key="1">
    <source>
        <dbReference type="SAM" id="MobiDB-lite"/>
    </source>
</evidence>
<dbReference type="EMBL" id="ML002227">
    <property type="protein sequence ID" value="RKP40079.1"/>
    <property type="molecule type" value="Genomic_DNA"/>
</dbReference>
<feature type="compositionally biased region" description="Polar residues" evidence="1">
    <location>
        <begin position="31"/>
        <end position="43"/>
    </location>
</feature>
<dbReference type="AlphaFoldDB" id="A0A4V1J5S5"/>
<feature type="compositionally biased region" description="Polar residues" evidence="1">
    <location>
        <begin position="1"/>
        <end position="14"/>
    </location>
</feature>
<evidence type="ECO:0000313" key="3">
    <source>
        <dbReference type="Proteomes" id="UP000268162"/>
    </source>
</evidence>
<feature type="region of interest" description="Disordered" evidence="1">
    <location>
        <begin position="1"/>
        <end position="49"/>
    </location>
</feature>
<accession>A0A4V1J5S5</accession>
<feature type="compositionally biased region" description="Polar residues" evidence="1">
    <location>
        <begin position="192"/>
        <end position="213"/>
    </location>
</feature>
<feature type="compositionally biased region" description="Low complexity" evidence="1">
    <location>
        <begin position="229"/>
        <end position="238"/>
    </location>
</feature>
<name>A0A4V1J5S5_9FUNG</name>